<dbReference type="InterPro" id="IPR024079">
    <property type="entry name" value="MetalloPept_cat_dom_sf"/>
</dbReference>
<dbReference type="InParanoid" id="B4JQV7"/>
<organism evidence="5">
    <name type="scientific">Drosophila grimshawi</name>
    <name type="common">Hawaiian fruit fly</name>
    <name type="synonym">Idiomyia grimshawi</name>
    <dbReference type="NCBI Taxonomy" id="7222"/>
    <lineage>
        <taxon>Eukaryota</taxon>
        <taxon>Metazoa</taxon>
        <taxon>Ecdysozoa</taxon>
        <taxon>Arthropoda</taxon>
        <taxon>Hexapoda</taxon>
        <taxon>Insecta</taxon>
        <taxon>Pterygota</taxon>
        <taxon>Neoptera</taxon>
        <taxon>Endopterygota</taxon>
        <taxon>Diptera</taxon>
        <taxon>Brachycera</taxon>
        <taxon>Muscomorpha</taxon>
        <taxon>Ephydroidea</taxon>
        <taxon>Drosophilidae</taxon>
        <taxon>Drosophila</taxon>
        <taxon>Hawaiian Drosophila</taxon>
    </lineage>
</organism>
<feature type="chain" id="PRO_5005123181" description="Metalloendopeptidase" evidence="2">
    <location>
        <begin position="23"/>
        <end position="256"/>
    </location>
</feature>
<dbReference type="STRING" id="7222.B4JQV7"/>
<feature type="binding site" evidence="1">
    <location>
        <position position="149"/>
    </location>
    <ligand>
        <name>Zn(2+)</name>
        <dbReference type="ChEBI" id="CHEBI:29105"/>
        <note>catalytic</note>
    </ligand>
</feature>
<keyword evidence="1 2" id="KW-0645">Protease</keyword>
<keyword evidence="1 2" id="KW-0378">Hydrolase</keyword>
<dbReference type="HOGENOM" id="CLU_017286_2_3_1"/>
<feature type="signal peptide" evidence="2">
    <location>
        <begin position="1"/>
        <end position="22"/>
    </location>
</feature>
<comment type="cofactor">
    <cofactor evidence="1 2">
        <name>Zn(2+)</name>
        <dbReference type="ChEBI" id="CHEBI:29105"/>
    </cofactor>
    <text evidence="1 2">Binds 1 zinc ion per subunit.</text>
</comment>
<accession>B4JQV7</accession>
<dbReference type="PRINTS" id="PR00480">
    <property type="entry name" value="ASTACIN"/>
</dbReference>
<reference evidence="4 5" key="1">
    <citation type="journal article" date="2007" name="Nature">
        <title>Evolution of genes and genomes on the Drosophila phylogeny.</title>
        <authorList>
            <consortium name="Drosophila 12 Genomes Consortium"/>
            <person name="Clark A.G."/>
            <person name="Eisen M.B."/>
            <person name="Smith D.R."/>
            <person name="Bergman C.M."/>
            <person name="Oliver B."/>
            <person name="Markow T.A."/>
            <person name="Kaufman T.C."/>
            <person name="Kellis M."/>
            <person name="Gelbart W."/>
            <person name="Iyer V.N."/>
            <person name="Pollard D.A."/>
            <person name="Sackton T.B."/>
            <person name="Larracuente A.M."/>
            <person name="Singh N.D."/>
            <person name="Abad J.P."/>
            <person name="Abt D.N."/>
            <person name="Adryan B."/>
            <person name="Aguade M."/>
            <person name="Akashi H."/>
            <person name="Anderson W.W."/>
            <person name="Aquadro C.F."/>
            <person name="Ardell D.H."/>
            <person name="Arguello R."/>
            <person name="Artieri C.G."/>
            <person name="Barbash D.A."/>
            <person name="Barker D."/>
            <person name="Barsanti P."/>
            <person name="Batterham P."/>
            <person name="Batzoglou S."/>
            <person name="Begun D."/>
            <person name="Bhutkar A."/>
            <person name="Blanco E."/>
            <person name="Bosak S.A."/>
            <person name="Bradley R.K."/>
            <person name="Brand A.D."/>
            <person name="Brent M.R."/>
            <person name="Brooks A.N."/>
            <person name="Brown R.H."/>
            <person name="Butlin R.K."/>
            <person name="Caggese C."/>
            <person name="Calvi B.R."/>
            <person name="Bernardo de Carvalho A."/>
            <person name="Caspi A."/>
            <person name="Castrezana S."/>
            <person name="Celniker S.E."/>
            <person name="Chang J.L."/>
            <person name="Chapple C."/>
            <person name="Chatterji S."/>
            <person name="Chinwalla A."/>
            <person name="Civetta A."/>
            <person name="Clifton S.W."/>
            <person name="Comeron J.M."/>
            <person name="Costello J.C."/>
            <person name="Coyne J.A."/>
            <person name="Daub J."/>
            <person name="David R.G."/>
            <person name="Delcher A.L."/>
            <person name="Delehaunty K."/>
            <person name="Do C.B."/>
            <person name="Ebling H."/>
            <person name="Edwards K."/>
            <person name="Eickbush T."/>
            <person name="Evans J.D."/>
            <person name="Filipski A."/>
            <person name="Findeiss S."/>
            <person name="Freyhult E."/>
            <person name="Fulton L."/>
            <person name="Fulton R."/>
            <person name="Garcia A.C."/>
            <person name="Gardiner A."/>
            <person name="Garfield D.A."/>
            <person name="Garvin B.E."/>
            <person name="Gibson G."/>
            <person name="Gilbert D."/>
            <person name="Gnerre S."/>
            <person name="Godfrey J."/>
            <person name="Good R."/>
            <person name="Gotea V."/>
            <person name="Gravely B."/>
            <person name="Greenberg A.J."/>
            <person name="Griffiths-Jones S."/>
            <person name="Gross S."/>
            <person name="Guigo R."/>
            <person name="Gustafson E.A."/>
            <person name="Haerty W."/>
            <person name="Hahn M.W."/>
            <person name="Halligan D.L."/>
            <person name="Halpern A.L."/>
            <person name="Halter G.M."/>
            <person name="Han M.V."/>
            <person name="Heger A."/>
            <person name="Hillier L."/>
            <person name="Hinrichs A.S."/>
            <person name="Holmes I."/>
            <person name="Hoskins R.A."/>
            <person name="Hubisz M.J."/>
            <person name="Hultmark D."/>
            <person name="Huntley M.A."/>
            <person name="Jaffe D.B."/>
            <person name="Jagadeeshan S."/>
            <person name="Jeck W.R."/>
            <person name="Johnson J."/>
            <person name="Jones C.D."/>
            <person name="Jordan W.C."/>
            <person name="Karpen G.H."/>
            <person name="Kataoka E."/>
            <person name="Keightley P.D."/>
            <person name="Kheradpour P."/>
            <person name="Kirkness E.F."/>
            <person name="Koerich L.B."/>
            <person name="Kristiansen K."/>
            <person name="Kudrna D."/>
            <person name="Kulathinal R.J."/>
            <person name="Kumar S."/>
            <person name="Kwok R."/>
            <person name="Lander E."/>
            <person name="Langley C.H."/>
            <person name="Lapoint R."/>
            <person name="Lazzaro B.P."/>
            <person name="Lee S.J."/>
            <person name="Levesque L."/>
            <person name="Li R."/>
            <person name="Lin C.F."/>
            <person name="Lin M.F."/>
            <person name="Lindblad-Toh K."/>
            <person name="Llopart A."/>
            <person name="Long M."/>
            <person name="Low L."/>
            <person name="Lozovsky E."/>
            <person name="Lu J."/>
            <person name="Luo M."/>
            <person name="Machado C.A."/>
            <person name="Makalowski W."/>
            <person name="Marzo M."/>
            <person name="Matsuda M."/>
            <person name="Matzkin L."/>
            <person name="McAllister B."/>
            <person name="McBride C.S."/>
            <person name="McKernan B."/>
            <person name="McKernan K."/>
            <person name="Mendez-Lago M."/>
            <person name="Minx P."/>
            <person name="Mollenhauer M.U."/>
            <person name="Montooth K."/>
            <person name="Mount S.M."/>
            <person name="Mu X."/>
            <person name="Myers E."/>
            <person name="Negre B."/>
            <person name="Newfeld S."/>
            <person name="Nielsen R."/>
            <person name="Noor M.A."/>
            <person name="O'Grady P."/>
            <person name="Pachter L."/>
            <person name="Papaceit M."/>
            <person name="Parisi M.J."/>
            <person name="Parisi M."/>
            <person name="Parts L."/>
            <person name="Pedersen J.S."/>
            <person name="Pesole G."/>
            <person name="Phillippy A.M."/>
            <person name="Ponting C.P."/>
            <person name="Pop M."/>
            <person name="Porcelli D."/>
            <person name="Powell J.R."/>
            <person name="Prohaska S."/>
            <person name="Pruitt K."/>
            <person name="Puig M."/>
            <person name="Quesneville H."/>
            <person name="Ram K.R."/>
            <person name="Rand D."/>
            <person name="Rasmussen M.D."/>
            <person name="Reed L.K."/>
            <person name="Reenan R."/>
            <person name="Reily A."/>
            <person name="Remington K.A."/>
            <person name="Rieger T.T."/>
            <person name="Ritchie M.G."/>
            <person name="Robin C."/>
            <person name="Rogers Y.H."/>
            <person name="Rohde C."/>
            <person name="Rozas J."/>
            <person name="Rubenfield M.J."/>
            <person name="Ruiz A."/>
            <person name="Russo S."/>
            <person name="Salzberg S.L."/>
            <person name="Sanchez-Gracia A."/>
            <person name="Saranga D.J."/>
            <person name="Sato H."/>
            <person name="Schaeffer S.W."/>
            <person name="Schatz M.C."/>
            <person name="Schlenke T."/>
            <person name="Schwartz R."/>
            <person name="Segarra C."/>
            <person name="Singh R.S."/>
            <person name="Sirot L."/>
            <person name="Sirota M."/>
            <person name="Sisneros N.B."/>
            <person name="Smith C.D."/>
            <person name="Smith T.F."/>
            <person name="Spieth J."/>
            <person name="Stage D.E."/>
            <person name="Stark A."/>
            <person name="Stephan W."/>
            <person name="Strausberg R.L."/>
            <person name="Strempel S."/>
            <person name="Sturgill D."/>
            <person name="Sutton G."/>
            <person name="Sutton G.G."/>
            <person name="Tao W."/>
            <person name="Teichmann S."/>
            <person name="Tobari Y.N."/>
            <person name="Tomimura Y."/>
            <person name="Tsolas J.M."/>
            <person name="Valente V.L."/>
            <person name="Venter E."/>
            <person name="Venter J.C."/>
            <person name="Vicario S."/>
            <person name="Vieira F.G."/>
            <person name="Vilella A.J."/>
            <person name="Villasante A."/>
            <person name="Walenz B."/>
            <person name="Wang J."/>
            <person name="Wasserman M."/>
            <person name="Watts T."/>
            <person name="Wilson D."/>
            <person name="Wilson R.K."/>
            <person name="Wing R.A."/>
            <person name="Wolfner M.F."/>
            <person name="Wong A."/>
            <person name="Wong G.K."/>
            <person name="Wu C.I."/>
            <person name="Wu G."/>
            <person name="Yamamoto D."/>
            <person name="Yang H.P."/>
            <person name="Yang S.P."/>
            <person name="Yorke J.A."/>
            <person name="Yoshida K."/>
            <person name="Zdobnov E."/>
            <person name="Zhang P."/>
            <person name="Zhang Y."/>
            <person name="Zimin A.V."/>
            <person name="Baldwin J."/>
            <person name="Abdouelleil A."/>
            <person name="Abdulkadir J."/>
            <person name="Abebe A."/>
            <person name="Abera B."/>
            <person name="Abreu J."/>
            <person name="Acer S.C."/>
            <person name="Aftuck L."/>
            <person name="Alexander A."/>
            <person name="An P."/>
            <person name="Anderson E."/>
            <person name="Anderson S."/>
            <person name="Arachi H."/>
            <person name="Azer M."/>
            <person name="Bachantsang P."/>
            <person name="Barry A."/>
            <person name="Bayul T."/>
            <person name="Berlin A."/>
            <person name="Bessette D."/>
            <person name="Bloom T."/>
            <person name="Blye J."/>
            <person name="Boguslavskiy L."/>
            <person name="Bonnet C."/>
            <person name="Boukhgalter B."/>
            <person name="Bourzgui I."/>
            <person name="Brown A."/>
            <person name="Cahill P."/>
            <person name="Channer S."/>
            <person name="Cheshatsang Y."/>
            <person name="Chuda L."/>
            <person name="Citroen M."/>
            <person name="Collymore A."/>
            <person name="Cooke P."/>
            <person name="Costello M."/>
            <person name="D'Aco K."/>
            <person name="Daza R."/>
            <person name="De Haan G."/>
            <person name="DeGray S."/>
            <person name="DeMaso C."/>
            <person name="Dhargay N."/>
            <person name="Dooley K."/>
            <person name="Dooley E."/>
            <person name="Doricent M."/>
            <person name="Dorje P."/>
            <person name="Dorjee K."/>
            <person name="Dupes A."/>
            <person name="Elong R."/>
            <person name="Falk J."/>
            <person name="Farina A."/>
            <person name="Faro S."/>
            <person name="Ferguson D."/>
            <person name="Fisher S."/>
            <person name="Foley C.D."/>
            <person name="Franke A."/>
            <person name="Friedrich D."/>
            <person name="Gadbois L."/>
            <person name="Gearin G."/>
            <person name="Gearin C.R."/>
            <person name="Giannoukos G."/>
            <person name="Goode T."/>
            <person name="Graham J."/>
            <person name="Grandbois E."/>
            <person name="Grewal S."/>
            <person name="Gyaltsen K."/>
            <person name="Hafez N."/>
            <person name="Hagos B."/>
            <person name="Hall J."/>
            <person name="Henson C."/>
            <person name="Hollinger A."/>
            <person name="Honan T."/>
            <person name="Huard M.D."/>
            <person name="Hughes L."/>
            <person name="Hurhula B."/>
            <person name="Husby M.E."/>
            <person name="Kamat A."/>
            <person name="Kanga B."/>
            <person name="Kashin S."/>
            <person name="Khazanovich D."/>
            <person name="Kisner P."/>
            <person name="Lance K."/>
            <person name="Lara M."/>
            <person name="Lee W."/>
            <person name="Lennon N."/>
            <person name="Letendre F."/>
            <person name="LeVine R."/>
            <person name="Lipovsky A."/>
            <person name="Liu X."/>
            <person name="Liu J."/>
            <person name="Liu S."/>
            <person name="Lokyitsang T."/>
            <person name="Lokyitsang Y."/>
            <person name="Lubonja R."/>
            <person name="Lui A."/>
            <person name="MacDonald P."/>
            <person name="Magnisalis V."/>
            <person name="Maru K."/>
            <person name="Matthews C."/>
            <person name="McCusker W."/>
            <person name="McDonough S."/>
            <person name="Mehta T."/>
            <person name="Meldrim J."/>
            <person name="Meneus L."/>
            <person name="Mihai O."/>
            <person name="Mihalev A."/>
            <person name="Mihova T."/>
            <person name="Mittelman R."/>
            <person name="Mlenga V."/>
            <person name="Montmayeur A."/>
            <person name="Mulrain L."/>
            <person name="Navidi A."/>
            <person name="Naylor J."/>
            <person name="Negash T."/>
            <person name="Nguyen T."/>
            <person name="Nguyen N."/>
            <person name="Nicol R."/>
            <person name="Norbu C."/>
            <person name="Norbu N."/>
            <person name="Novod N."/>
            <person name="O'Neill B."/>
            <person name="Osman S."/>
            <person name="Markiewicz E."/>
            <person name="Oyono O.L."/>
            <person name="Patti C."/>
            <person name="Phunkhang P."/>
            <person name="Pierre F."/>
            <person name="Priest M."/>
            <person name="Raghuraman S."/>
            <person name="Rege F."/>
            <person name="Reyes R."/>
            <person name="Rise C."/>
            <person name="Rogov P."/>
            <person name="Ross K."/>
            <person name="Ryan E."/>
            <person name="Settipalli S."/>
            <person name="Shea T."/>
            <person name="Sherpa N."/>
            <person name="Shi L."/>
            <person name="Shih D."/>
            <person name="Sparrow T."/>
            <person name="Spaulding J."/>
            <person name="Stalker J."/>
            <person name="Stange-Thomann N."/>
            <person name="Stavropoulos S."/>
            <person name="Stone C."/>
            <person name="Strader C."/>
            <person name="Tesfaye S."/>
            <person name="Thomson T."/>
            <person name="Thoulutsang Y."/>
            <person name="Thoulutsang D."/>
            <person name="Topham K."/>
            <person name="Topping I."/>
            <person name="Tsamla T."/>
            <person name="Vassiliev H."/>
            <person name="Vo A."/>
            <person name="Wangchuk T."/>
            <person name="Wangdi T."/>
            <person name="Weiand M."/>
            <person name="Wilkinson J."/>
            <person name="Wilson A."/>
            <person name="Yadav S."/>
            <person name="Young G."/>
            <person name="Yu Q."/>
            <person name="Zembek L."/>
            <person name="Zhong D."/>
            <person name="Zimmer A."/>
            <person name="Zwirko Z."/>
            <person name="Jaffe D.B."/>
            <person name="Alvarez P."/>
            <person name="Brockman W."/>
            <person name="Butler J."/>
            <person name="Chin C."/>
            <person name="Gnerre S."/>
            <person name="Grabherr M."/>
            <person name="Kleber M."/>
            <person name="Mauceli E."/>
            <person name="MacCallum I."/>
        </authorList>
    </citation>
    <scope>NUCLEOTIDE SEQUENCE [LARGE SCALE GENOMIC DNA]</scope>
    <source>
        <strain evidence="5">Tucson 15287-2541.00</strain>
    </source>
</reference>
<feature type="binding site" evidence="1">
    <location>
        <position position="153"/>
    </location>
    <ligand>
        <name>Zn(2+)</name>
        <dbReference type="ChEBI" id="CHEBI:29105"/>
        <note>catalytic</note>
    </ligand>
</feature>
<dbReference type="FunFam" id="3.40.390.10:FF:000037">
    <property type="entry name" value="Metalloendopeptidase"/>
    <property type="match status" value="1"/>
</dbReference>
<gene>
    <name evidence="4" type="primary">Dgri\GH13765</name>
    <name evidence="4" type="ORF">Dgri_GH13765</name>
</gene>
<dbReference type="Proteomes" id="UP000001070">
    <property type="component" value="Unassembled WGS sequence"/>
</dbReference>
<dbReference type="EMBL" id="CH916372">
    <property type="protein sequence ID" value="EDV99287.1"/>
    <property type="molecule type" value="Genomic_DNA"/>
</dbReference>
<feature type="active site" evidence="1">
    <location>
        <position position="150"/>
    </location>
</feature>
<name>B4JQV7_DROGR</name>
<dbReference type="eggNOG" id="KOG3714">
    <property type="taxonomic scope" value="Eukaryota"/>
</dbReference>
<protein>
    <recommendedName>
        <fullName evidence="2">Metalloendopeptidase</fullName>
        <ecNumber evidence="2">3.4.24.-</ecNumber>
    </recommendedName>
</protein>
<dbReference type="GO" id="GO:0008270">
    <property type="term" value="F:zinc ion binding"/>
    <property type="evidence" value="ECO:0007669"/>
    <property type="project" value="UniProtKB-UniRule"/>
</dbReference>
<dbReference type="SMR" id="B4JQV7"/>
<dbReference type="MEROPS" id="M12.A12"/>
<feature type="binding site" evidence="1">
    <location>
        <position position="159"/>
    </location>
    <ligand>
        <name>Zn(2+)</name>
        <dbReference type="ChEBI" id="CHEBI:29105"/>
        <note>catalytic</note>
    </ligand>
</feature>
<dbReference type="Gene3D" id="3.40.390.10">
    <property type="entry name" value="Collagenase (Catalytic Domain)"/>
    <property type="match status" value="1"/>
</dbReference>
<keyword evidence="1 2" id="KW-0482">Metalloprotease</keyword>
<dbReference type="OMA" id="ETRRWPN"/>
<dbReference type="InterPro" id="IPR001506">
    <property type="entry name" value="Peptidase_M12A"/>
</dbReference>
<dbReference type="GO" id="GO:0006508">
    <property type="term" value="P:proteolysis"/>
    <property type="evidence" value="ECO:0007669"/>
    <property type="project" value="UniProtKB-KW"/>
</dbReference>
<dbReference type="GO" id="GO:0004222">
    <property type="term" value="F:metalloendopeptidase activity"/>
    <property type="evidence" value="ECO:0007669"/>
    <property type="project" value="UniProtKB-UniRule"/>
</dbReference>
<keyword evidence="1 2" id="KW-0479">Metal-binding</keyword>
<dbReference type="InterPro" id="IPR034035">
    <property type="entry name" value="Astacin-like_dom"/>
</dbReference>
<dbReference type="Pfam" id="PF01400">
    <property type="entry name" value="Astacin"/>
    <property type="match status" value="1"/>
</dbReference>
<evidence type="ECO:0000256" key="1">
    <source>
        <dbReference type="PROSITE-ProRule" id="PRU01211"/>
    </source>
</evidence>
<proteinExistence type="predicted"/>
<dbReference type="CDD" id="cd04280">
    <property type="entry name" value="ZnMc_astacin_like"/>
    <property type="match status" value="1"/>
</dbReference>
<keyword evidence="2" id="KW-0732">Signal</keyword>
<dbReference type="EC" id="3.4.24.-" evidence="2"/>
<dbReference type="PANTHER" id="PTHR10127">
    <property type="entry name" value="DISCOIDIN, CUB, EGF, LAMININ , AND ZINC METALLOPROTEASE DOMAIN CONTAINING"/>
    <property type="match status" value="1"/>
</dbReference>
<dbReference type="InterPro" id="IPR006026">
    <property type="entry name" value="Peptidase_Metallo"/>
</dbReference>
<dbReference type="KEGG" id="dgr:6567196"/>
<evidence type="ECO:0000313" key="5">
    <source>
        <dbReference type="Proteomes" id="UP000001070"/>
    </source>
</evidence>
<dbReference type="PhylomeDB" id="B4JQV7"/>
<sequence length="256" mass="28725">MVALWIRYGFLVVGCLCLGAIAGPVMRHEVETDPELTAGYFQGDMDVELTRNGVLATTRHWPNATVYYKIDKEFDAAHIAYIELGMQLIELASCIRFMPASEENLNYVYIFDSESGCSSAVGYRGGEQNLRLTANNLDSGCFRLGTIQHELLHTLGFHHQQCSPNRDDFVQIVEENISEGKEKNFLKYDYDVVGDFDVAYDYGSILHYGPKAFSKNGKETIIALHPDGKSEMGQRTVLSPADVTRLNTMYKCPLQV</sequence>
<feature type="domain" description="Peptidase M12A" evidence="3">
    <location>
        <begin position="52"/>
        <end position="253"/>
    </location>
</feature>
<keyword evidence="1 2" id="KW-0862">Zinc</keyword>
<evidence type="ECO:0000313" key="4">
    <source>
        <dbReference type="EMBL" id="EDV99287.1"/>
    </source>
</evidence>
<keyword evidence="5" id="KW-1185">Reference proteome</keyword>
<dbReference type="AlphaFoldDB" id="B4JQV7"/>
<dbReference type="OrthoDB" id="291007at2759"/>
<comment type="caution">
    <text evidence="1">Lacks conserved residue(s) required for the propagation of feature annotation.</text>
</comment>
<dbReference type="SMART" id="SM00235">
    <property type="entry name" value="ZnMc"/>
    <property type="match status" value="1"/>
</dbReference>
<dbReference type="PANTHER" id="PTHR10127:SF814">
    <property type="entry name" value="MEPRIN A SUBUNIT BETA"/>
    <property type="match status" value="1"/>
</dbReference>
<dbReference type="SUPFAM" id="SSF55486">
    <property type="entry name" value="Metalloproteases ('zincins'), catalytic domain"/>
    <property type="match status" value="1"/>
</dbReference>
<evidence type="ECO:0000259" key="3">
    <source>
        <dbReference type="PROSITE" id="PS51864"/>
    </source>
</evidence>
<evidence type="ECO:0000256" key="2">
    <source>
        <dbReference type="RuleBase" id="RU361183"/>
    </source>
</evidence>
<dbReference type="PROSITE" id="PS51864">
    <property type="entry name" value="ASTACIN"/>
    <property type="match status" value="1"/>
</dbReference>